<evidence type="ECO:0000256" key="1">
    <source>
        <dbReference type="SAM" id="MobiDB-lite"/>
    </source>
</evidence>
<proteinExistence type="predicted"/>
<gene>
    <name evidence="2" type="ORF">NCTC12123_03950</name>
</gene>
<name>A0A376FFD3_ENTAS</name>
<sequence>MLSFFRNESSFAPKPTSSFSSRFAASKTVSPGSISPFENPKLVRFRSHSVFADQNQMIVDNGNNHSPASRRRGAHTFINATHTVAELQVHTFDIKQARFGDSFNIQNGGFL</sequence>
<feature type="region of interest" description="Disordered" evidence="1">
    <location>
        <begin position="1"/>
        <end position="37"/>
    </location>
</feature>
<organism evidence="2 3">
    <name type="scientific">Enterobacter asburiae</name>
    <dbReference type="NCBI Taxonomy" id="61645"/>
    <lineage>
        <taxon>Bacteria</taxon>
        <taxon>Pseudomonadati</taxon>
        <taxon>Pseudomonadota</taxon>
        <taxon>Gammaproteobacteria</taxon>
        <taxon>Enterobacterales</taxon>
        <taxon>Enterobacteriaceae</taxon>
        <taxon>Enterobacter</taxon>
        <taxon>Enterobacter cloacae complex</taxon>
    </lineage>
</organism>
<accession>A0A376FFD3</accession>
<dbReference type="EMBL" id="UFYI01000007">
    <property type="protein sequence ID" value="STD23660.1"/>
    <property type="molecule type" value="Genomic_DNA"/>
</dbReference>
<evidence type="ECO:0000313" key="3">
    <source>
        <dbReference type="Proteomes" id="UP000255163"/>
    </source>
</evidence>
<reference evidence="2 3" key="1">
    <citation type="submission" date="2018-06" db="EMBL/GenBank/DDBJ databases">
        <authorList>
            <consortium name="Pathogen Informatics"/>
            <person name="Doyle S."/>
        </authorList>
    </citation>
    <scope>NUCLEOTIDE SEQUENCE [LARGE SCALE GENOMIC DNA]</scope>
    <source>
        <strain evidence="2 3">NCTC12123</strain>
    </source>
</reference>
<feature type="compositionally biased region" description="Polar residues" evidence="1">
    <location>
        <begin position="1"/>
        <end position="33"/>
    </location>
</feature>
<dbReference type="AlphaFoldDB" id="A0A376FFD3"/>
<protein>
    <submittedName>
        <fullName evidence="2">Uncharacterized protein</fullName>
    </submittedName>
</protein>
<evidence type="ECO:0000313" key="2">
    <source>
        <dbReference type="EMBL" id="STD23660.1"/>
    </source>
</evidence>
<dbReference type="Proteomes" id="UP000255163">
    <property type="component" value="Unassembled WGS sequence"/>
</dbReference>